<sequence length="249" mass="27442">MDFKFVLIIIILILFLYFVLNYIYSTTSVTTSIVSGTTMQTIDAAKLSSSKSGIKSSNFTYSIWFYIDDWNYNYGKEKVLFGRVGELTSSPGANGSYGKEPCPMVTFGGIENNLNVIMSVYSGTGTSSSITHTCNVSNIPIQAWCNLLISVYGRTLDIYLDGKLVNTCVLPGTAKINENANVYITPVGGFSGWTSKFEYYPNATDPQTAWNIYQKGYSKSIFDSIFGTSFRVKFSTVDSSGTETSSYTI</sequence>
<reference evidence="2" key="1">
    <citation type="journal article" date="2020" name="Nature">
        <title>Giant virus diversity and host interactions through global metagenomics.</title>
        <authorList>
            <person name="Schulz F."/>
            <person name="Roux S."/>
            <person name="Paez-Espino D."/>
            <person name="Jungbluth S."/>
            <person name="Walsh D.A."/>
            <person name="Denef V.J."/>
            <person name="McMahon K.D."/>
            <person name="Konstantinidis K.T."/>
            <person name="Eloe-Fadrosh E.A."/>
            <person name="Kyrpides N.C."/>
            <person name="Woyke T."/>
        </authorList>
    </citation>
    <scope>NUCLEOTIDE SEQUENCE</scope>
    <source>
        <strain evidence="2">GVMAG-M-3300023179-86</strain>
    </source>
</reference>
<dbReference type="SUPFAM" id="SSF49899">
    <property type="entry name" value="Concanavalin A-like lectins/glucanases"/>
    <property type="match status" value="1"/>
</dbReference>
<feature type="transmembrane region" description="Helical" evidence="1">
    <location>
        <begin position="5"/>
        <end position="24"/>
    </location>
</feature>
<name>A0A6C0HBL8_9ZZZZ</name>
<dbReference type="EMBL" id="MN739917">
    <property type="protein sequence ID" value="QHT77393.1"/>
    <property type="molecule type" value="Genomic_DNA"/>
</dbReference>
<evidence type="ECO:0000256" key="1">
    <source>
        <dbReference type="SAM" id="Phobius"/>
    </source>
</evidence>
<protein>
    <recommendedName>
        <fullName evidence="3">Lectin/glucanase superfamily protein</fullName>
    </recommendedName>
</protein>
<dbReference type="InterPro" id="IPR013320">
    <property type="entry name" value="ConA-like_dom_sf"/>
</dbReference>
<keyword evidence="1" id="KW-0812">Transmembrane</keyword>
<organism evidence="2">
    <name type="scientific">viral metagenome</name>
    <dbReference type="NCBI Taxonomy" id="1070528"/>
    <lineage>
        <taxon>unclassified sequences</taxon>
        <taxon>metagenomes</taxon>
        <taxon>organismal metagenomes</taxon>
    </lineage>
</organism>
<dbReference type="AlphaFoldDB" id="A0A6C0HBL8"/>
<dbReference type="Pfam" id="PF13385">
    <property type="entry name" value="Laminin_G_3"/>
    <property type="match status" value="1"/>
</dbReference>
<dbReference type="Gene3D" id="2.60.120.200">
    <property type="match status" value="1"/>
</dbReference>
<keyword evidence="1" id="KW-0472">Membrane</keyword>
<keyword evidence="1" id="KW-1133">Transmembrane helix</keyword>
<evidence type="ECO:0000313" key="2">
    <source>
        <dbReference type="EMBL" id="QHT77393.1"/>
    </source>
</evidence>
<proteinExistence type="predicted"/>
<evidence type="ECO:0008006" key="3">
    <source>
        <dbReference type="Google" id="ProtNLM"/>
    </source>
</evidence>
<accession>A0A6C0HBL8</accession>